<comment type="caution">
    <text evidence="8">The sequence shown here is derived from an EMBL/GenBank/DDBJ whole genome shotgun (WGS) entry which is preliminary data.</text>
</comment>
<dbReference type="EMBL" id="SPKJ01000052">
    <property type="protein sequence ID" value="MYZ48897.1"/>
    <property type="molecule type" value="Genomic_DNA"/>
</dbReference>
<dbReference type="InterPro" id="IPR003370">
    <property type="entry name" value="Chromate_transpt"/>
</dbReference>
<sequence length="177" mass="18840">MSREDSELWTIAFTFSYLSMLAVGGVNALVPEMHRLSVDVYGWMTSTRFTDLFAIAQASPGPNMMIVTLIGWQVAGVPGAVLATACMTLPTSVAAFLVATTWDRFREAKWRIATQSGLVPVAIGLFSASAFVLARHADETLVAFLITIATAALVYYTKVHPLLLLGAGGAIGAMGLL</sequence>
<dbReference type="PANTHER" id="PTHR43663:SF1">
    <property type="entry name" value="CHROMATE TRANSPORTER"/>
    <property type="match status" value="1"/>
</dbReference>
<dbReference type="InterPro" id="IPR052518">
    <property type="entry name" value="CHR_Transporter"/>
</dbReference>
<evidence type="ECO:0000256" key="3">
    <source>
        <dbReference type="ARBA" id="ARBA00022475"/>
    </source>
</evidence>
<proteinExistence type="inferred from homology"/>
<dbReference type="PANTHER" id="PTHR43663">
    <property type="entry name" value="CHROMATE TRANSPORT PROTEIN-RELATED"/>
    <property type="match status" value="1"/>
</dbReference>
<evidence type="ECO:0000256" key="5">
    <source>
        <dbReference type="ARBA" id="ARBA00022989"/>
    </source>
</evidence>
<evidence type="ECO:0000313" key="8">
    <source>
        <dbReference type="EMBL" id="MYZ48897.1"/>
    </source>
</evidence>
<dbReference type="Pfam" id="PF02417">
    <property type="entry name" value="Chromate_transp"/>
    <property type="match status" value="1"/>
</dbReference>
<evidence type="ECO:0000256" key="6">
    <source>
        <dbReference type="ARBA" id="ARBA00023136"/>
    </source>
</evidence>
<comment type="subcellular location">
    <subcellularLocation>
        <location evidence="1">Cell membrane</location>
        <topology evidence="1">Multi-pass membrane protein</topology>
    </subcellularLocation>
</comment>
<evidence type="ECO:0000256" key="1">
    <source>
        <dbReference type="ARBA" id="ARBA00004651"/>
    </source>
</evidence>
<keyword evidence="3" id="KW-1003">Cell membrane</keyword>
<accession>A0A964T7P9</accession>
<keyword evidence="5 7" id="KW-1133">Transmembrane helix</keyword>
<feature type="transmembrane region" description="Helical" evidence="7">
    <location>
        <begin position="80"/>
        <end position="100"/>
    </location>
</feature>
<organism evidence="8 9">
    <name type="scientific">Propylenella binzhouense</name>
    <dbReference type="NCBI Taxonomy" id="2555902"/>
    <lineage>
        <taxon>Bacteria</taxon>
        <taxon>Pseudomonadati</taxon>
        <taxon>Pseudomonadota</taxon>
        <taxon>Alphaproteobacteria</taxon>
        <taxon>Hyphomicrobiales</taxon>
        <taxon>Propylenellaceae</taxon>
        <taxon>Propylenella</taxon>
    </lineage>
</organism>
<dbReference type="RefSeq" id="WP_161141243.1">
    <property type="nucleotide sequence ID" value="NZ_SPKJ01000052.1"/>
</dbReference>
<keyword evidence="9" id="KW-1185">Reference proteome</keyword>
<evidence type="ECO:0000256" key="7">
    <source>
        <dbReference type="SAM" id="Phobius"/>
    </source>
</evidence>
<feature type="transmembrane region" description="Helical" evidence="7">
    <location>
        <begin position="52"/>
        <end position="74"/>
    </location>
</feature>
<keyword evidence="4 7" id="KW-0812">Transmembrane</keyword>
<dbReference type="Proteomes" id="UP000773614">
    <property type="component" value="Unassembled WGS sequence"/>
</dbReference>
<protein>
    <submittedName>
        <fullName evidence="8">Chromate transporter</fullName>
    </submittedName>
</protein>
<comment type="similarity">
    <text evidence="2">Belongs to the chromate ion transporter (CHR) (TC 2.A.51) family.</text>
</comment>
<feature type="transmembrane region" description="Helical" evidence="7">
    <location>
        <begin position="140"/>
        <end position="157"/>
    </location>
</feature>
<dbReference type="OrthoDB" id="556585at2"/>
<evidence type="ECO:0000256" key="2">
    <source>
        <dbReference type="ARBA" id="ARBA00005262"/>
    </source>
</evidence>
<evidence type="ECO:0000313" key="9">
    <source>
        <dbReference type="Proteomes" id="UP000773614"/>
    </source>
</evidence>
<name>A0A964T7P9_9HYPH</name>
<dbReference type="GO" id="GO:0005886">
    <property type="term" value="C:plasma membrane"/>
    <property type="evidence" value="ECO:0007669"/>
    <property type="project" value="UniProtKB-SubCell"/>
</dbReference>
<gene>
    <name evidence="8" type="ORF">E4O86_14370</name>
</gene>
<evidence type="ECO:0000256" key="4">
    <source>
        <dbReference type="ARBA" id="ARBA00022692"/>
    </source>
</evidence>
<reference evidence="8" key="1">
    <citation type="submission" date="2019-03" db="EMBL/GenBank/DDBJ databases">
        <title>Afifella sp. nov., isolated from activated sludge.</title>
        <authorList>
            <person name="Li Q."/>
            <person name="Liu Y."/>
        </authorList>
    </citation>
    <scope>NUCLEOTIDE SEQUENCE</scope>
    <source>
        <strain evidence="8">L72</strain>
    </source>
</reference>
<keyword evidence="6 7" id="KW-0472">Membrane</keyword>
<feature type="transmembrane region" description="Helical" evidence="7">
    <location>
        <begin position="12"/>
        <end position="31"/>
    </location>
</feature>
<dbReference type="GO" id="GO:0015109">
    <property type="term" value="F:chromate transmembrane transporter activity"/>
    <property type="evidence" value="ECO:0007669"/>
    <property type="project" value="InterPro"/>
</dbReference>
<dbReference type="AlphaFoldDB" id="A0A964T7P9"/>
<feature type="transmembrane region" description="Helical" evidence="7">
    <location>
        <begin position="112"/>
        <end position="134"/>
    </location>
</feature>